<evidence type="ECO:0000256" key="3">
    <source>
        <dbReference type="ARBA" id="ARBA00022692"/>
    </source>
</evidence>
<dbReference type="GO" id="GO:0070403">
    <property type="term" value="F:NAD+ binding"/>
    <property type="evidence" value="ECO:0007669"/>
    <property type="project" value="InterPro"/>
</dbReference>
<dbReference type="PANTHER" id="PTHR43078">
    <property type="entry name" value="UDP-GLUCURONIC ACID DECARBOXYLASE-RELATED"/>
    <property type="match status" value="1"/>
</dbReference>
<evidence type="ECO:0000256" key="11">
    <source>
        <dbReference type="ARBA" id="ARBA00023239"/>
    </source>
</evidence>
<evidence type="ECO:0000256" key="8">
    <source>
        <dbReference type="ARBA" id="ARBA00023034"/>
    </source>
</evidence>
<keyword evidence="8" id="KW-0333">Golgi apparatus</keyword>
<dbReference type="AlphaFoldDB" id="A0A387BT92"/>
<keyword evidence="3" id="KW-0812">Transmembrane</keyword>
<keyword evidence="11" id="KW-0456">Lyase</keyword>
<dbReference type="PANTHER" id="PTHR43078:SF6">
    <property type="entry name" value="UDP-GLUCURONIC ACID DECARBOXYLASE 1"/>
    <property type="match status" value="1"/>
</dbReference>
<dbReference type="Pfam" id="PF01370">
    <property type="entry name" value="Epimerase"/>
    <property type="match status" value="1"/>
</dbReference>
<proteinExistence type="predicted"/>
<evidence type="ECO:0000256" key="7">
    <source>
        <dbReference type="ARBA" id="ARBA00023027"/>
    </source>
</evidence>
<name>A0A387BT92_9MICO</name>
<gene>
    <name evidence="14" type="ORF">D7I44_12525</name>
</gene>
<evidence type="ECO:0000256" key="1">
    <source>
        <dbReference type="ARBA" id="ARBA00001911"/>
    </source>
</evidence>
<keyword evidence="4" id="KW-0210">Decarboxylase</keyword>
<keyword evidence="6" id="KW-1133">Transmembrane helix</keyword>
<evidence type="ECO:0000256" key="12">
    <source>
        <dbReference type="ARBA" id="ARBA00037859"/>
    </source>
</evidence>
<evidence type="ECO:0000256" key="2">
    <source>
        <dbReference type="ARBA" id="ARBA00004323"/>
    </source>
</evidence>
<dbReference type="SUPFAM" id="SSF51735">
    <property type="entry name" value="NAD(P)-binding Rossmann-fold domains"/>
    <property type="match status" value="1"/>
</dbReference>
<dbReference type="RefSeq" id="WP_120789799.1">
    <property type="nucleotide sequence ID" value="NZ_CP032624.1"/>
</dbReference>
<comment type="subcellular location">
    <subcellularLocation>
        <location evidence="2">Golgi apparatus membrane</location>
        <topology evidence="2">Single-pass type II membrane protein</topology>
    </subcellularLocation>
    <subcellularLocation>
        <location evidence="12">Golgi apparatus</location>
        <location evidence="12">Golgi stack membrane</location>
    </subcellularLocation>
</comment>
<dbReference type="Proteomes" id="UP000275069">
    <property type="component" value="Chromosome"/>
</dbReference>
<dbReference type="FunFam" id="3.40.50.720:FF:000065">
    <property type="entry name" value="UDP-glucuronic acid decarboxylase 1"/>
    <property type="match status" value="1"/>
</dbReference>
<evidence type="ECO:0000256" key="6">
    <source>
        <dbReference type="ARBA" id="ARBA00022989"/>
    </source>
</evidence>
<comment type="cofactor">
    <cofactor evidence="1">
        <name>NAD(+)</name>
        <dbReference type="ChEBI" id="CHEBI:57540"/>
    </cofactor>
</comment>
<keyword evidence="15" id="KW-1185">Reference proteome</keyword>
<dbReference type="GO" id="GO:0005737">
    <property type="term" value="C:cytoplasm"/>
    <property type="evidence" value="ECO:0007669"/>
    <property type="project" value="TreeGrafter"/>
</dbReference>
<feature type="domain" description="NAD-dependent epimerase/dehydratase" evidence="13">
    <location>
        <begin position="5"/>
        <end position="240"/>
    </location>
</feature>
<dbReference type="InterPro" id="IPR001509">
    <property type="entry name" value="Epimerase_deHydtase"/>
</dbReference>
<dbReference type="OrthoDB" id="9801785at2"/>
<dbReference type="GO" id="GO:0048040">
    <property type="term" value="F:UDP-glucuronate decarboxylase activity"/>
    <property type="evidence" value="ECO:0007669"/>
    <property type="project" value="TreeGrafter"/>
</dbReference>
<evidence type="ECO:0000313" key="15">
    <source>
        <dbReference type="Proteomes" id="UP000275069"/>
    </source>
</evidence>
<keyword evidence="5" id="KW-0735">Signal-anchor</keyword>
<keyword evidence="9" id="KW-0472">Membrane</keyword>
<dbReference type="UniPathway" id="UPA00796">
    <property type="reaction ID" value="UER00771"/>
</dbReference>
<dbReference type="CDD" id="cd05230">
    <property type="entry name" value="UGD_SDR_e"/>
    <property type="match status" value="1"/>
</dbReference>
<organism evidence="14 15">
    <name type="scientific">Gryllotalpicola protaetiae</name>
    <dbReference type="NCBI Taxonomy" id="2419771"/>
    <lineage>
        <taxon>Bacteria</taxon>
        <taxon>Bacillati</taxon>
        <taxon>Actinomycetota</taxon>
        <taxon>Actinomycetes</taxon>
        <taxon>Micrococcales</taxon>
        <taxon>Microbacteriaceae</taxon>
        <taxon>Gryllotalpicola</taxon>
    </lineage>
</organism>
<protein>
    <submittedName>
        <fullName evidence="14">SDR family oxidoreductase</fullName>
    </submittedName>
</protein>
<dbReference type="EMBL" id="CP032624">
    <property type="protein sequence ID" value="AYG04269.1"/>
    <property type="molecule type" value="Genomic_DNA"/>
</dbReference>
<dbReference type="InterPro" id="IPR036291">
    <property type="entry name" value="NAD(P)-bd_dom_sf"/>
</dbReference>
<dbReference type="InterPro" id="IPR044516">
    <property type="entry name" value="UXS-like"/>
</dbReference>
<evidence type="ECO:0000256" key="5">
    <source>
        <dbReference type="ARBA" id="ARBA00022968"/>
    </source>
</evidence>
<evidence type="ECO:0000313" key="14">
    <source>
        <dbReference type="EMBL" id="AYG04269.1"/>
    </source>
</evidence>
<dbReference type="Gene3D" id="3.40.50.720">
    <property type="entry name" value="NAD(P)-binding Rossmann-like Domain"/>
    <property type="match status" value="1"/>
</dbReference>
<keyword evidence="7" id="KW-0520">NAD</keyword>
<dbReference type="KEGG" id="gry:D7I44_12525"/>
<sequence length="321" mass="35340">MPQRALVAGGAGFVGSHLCDELLRRGYEVVAIDTLLTGGRTNVDHLVDEPNFILLHHDAADALSVEGHFDLVLHFASPASPPWYMKYPIETLHAGSIATEALLRVAERDNARFILASTSEVYGDPAVHPQPESYWGNVNPNGPRSVYDEAKRYAEALTAAFRRSHRVNTGIVRIFNTYGPRMALGDGRMIPAFAAAALKNDPIPLHGDGTQTRSLTYVGDLVRGVLALADSDQPGPINIGNPREQTVREIAEVIVKLAGSTSEISYQPRPVDDPERRRPDISLARELLDWEPEVDSETGLAETVEWFRTHSRSAHDSRRPE</sequence>
<evidence type="ECO:0000256" key="4">
    <source>
        <dbReference type="ARBA" id="ARBA00022793"/>
    </source>
</evidence>
<evidence type="ECO:0000256" key="10">
    <source>
        <dbReference type="ARBA" id="ARBA00023180"/>
    </source>
</evidence>
<evidence type="ECO:0000256" key="9">
    <source>
        <dbReference type="ARBA" id="ARBA00023136"/>
    </source>
</evidence>
<keyword evidence="10" id="KW-0325">Glycoprotein</keyword>
<reference evidence="14 15" key="1">
    <citation type="submission" date="2018-09" db="EMBL/GenBank/DDBJ databases">
        <title>Genome sequencing of strain 2DFW10M-5.</title>
        <authorList>
            <person name="Heo J."/>
            <person name="Kim S.-J."/>
            <person name="Kwon S.-W."/>
        </authorList>
    </citation>
    <scope>NUCLEOTIDE SEQUENCE [LARGE SCALE GENOMIC DNA]</scope>
    <source>
        <strain evidence="14 15">2DFW10M-5</strain>
    </source>
</reference>
<dbReference type="GO" id="GO:0033320">
    <property type="term" value="P:UDP-D-xylose biosynthetic process"/>
    <property type="evidence" value="ECO:0007669"/>
    <property type="project" value="UniProtKB-UniPathway"/>
</dbReference>
<dbReference type="GO" id="GO:0042732">
    <property type="term" value="P:D-xylose metabolic process"/>
    <property type="evidence" value="ECO:0007669"/>
    <property type="project" value="InterPro"/>
</dbReference>
<evidence type="ECO:0000259" key="13">
    <source>
        <dbReference type="Pfam" id="PF01370"/>
    </source>
</evidence>
<accession>A0A387BT92</accession>